<evidence type="ECO:0000313" key="2">
    <source>
        <dbReference type="EMBL" id="KAF6203309.1"/>
    </source>
</evidence>
<comment type="caution">
    <text evidence="2">The sequence shown here is derived from an EMBL/GenBank/DDBJ whole genome shotgun (WGS) entry which is preliminary data.</text>
</comment>
<sequence>MDVETVSSTIEKAYQMSHAPQNVVEEPVRGTPVAVTTDAEAVGGVVRSGTDSIPSTAIDRPGFSLQEAVDILLENDEIPTPSNIFVEPPQPSILTDEESGDEDE</sequence>
<gene>
    <name evidence="2" type="ORF">GE061_003727</name>
</gene>
<dbReference type="AlphaFoldDB" id="A0A8S9X4A4"/>
<feature type="region of interest" description="Disordered" evidence="1">
    <location>
        <begin position="79"/>
        <end position="104"/>
    </location>
</feature>
<proteinExistence type="predicted"/>
<dbReference type="OrthoDB" id="8197645at2759"/>
<accession>A0A8S9X4A4</accession>
<organism evidence="2 3">
    <name type="scientific">Apolygus lucorum</name>
    <name type="common">Small green plant bug</name>
    <name type="synonym">Lygocoris lucorum</name>
    <dbReference type="NCBI Taxonomy" id="248454"/>
    <lineage>
        <taxon>Eukaryota</taxon>
        <taxon>Metazoa</taxon>
        <taxon>Ecdysozoa</taxon>
        <taxon>Arthropoda</taxon>
        <taxon>Hexapoda</taxon>
        <taxon>Insecta</taxon>
        <taxon>Pterygota</taxon>
        <taxon>Neoptera</taxon>
        <taxon>Paraneoptera</taxon>
        <taxon>Hemiptera</taxon>
        <taxon>Heteroptera</taxon>
        <taxon>Panheteroptera</taxon>
        <taxon>Cimicomorpha</taxon>
        <taxon>Miridae</taxon>
        <taxon>Mirini</taxon>
        <taxon>Apolygus</taxon>
    </lineage>
</organism>
<dbReference type="Proteomes" id="UP000466442">
    <property type="component" value="Unassembled WGS sequence"/>
</dbReference>
<keyword evidence="3" id="KW-1185">Reference proteome</keyword>
<dbReference type="EMBL" id="WIXP02000011">
    <property type="protein sequence ID" value="KAF6203309.1"/>
    <property type="molecule type" value="Genomic_DNA"/>
</dbReference>
<protein>
    <submittedName>
        <fullName evidence="2">Uncharacterized protein</fullName>
    </submittedName>
</protein>
<name>A0A8S9X4A4_APOLU</name>
<feature type="compositionally biased region" description="Acidic residues" evidence="1">
    <location>
        <begin position="95"/>
        <end position="104"/>
    </location>
</feature>
<evidence type="ECO:0000256" key="1">
    <source>
        <dbReference type="SAM" id="MobiDB-lite"/>
    </source>
</evidence>
<reference evidence="2" key="1">
    <citation type="journal article" date="2021" name="Mol. Ecol. Resour.">
        <title>Apolygus lucorum genome provides insights into omnivorousness and mesophyll feeding.</title>
        <authorList>
            <person name="Liu Y."/>
            <person name="Liu H."/>
            <person name="Wang H."/>
            <person name="Huang T."/>
            <person name="Liu B."/>
            <person name="Yang B."/>
            <person name="Yin L."/>
            <person name="Li B."/>
            <person name="Zhang Y."/>
            <person name="Zhang S."/>
            <person name="Jiang F."/>
            <person name="Zhang X."/>
            <person name="Ren Y."/>
            <person name="Wang B."/>
            <person name="Wang S."/>
            <person name="Lu Y."/>
            <person name="Wu K."/>
            <person name="Fan W."/>
            <person name="Wang G."/>
        </authorList>
    </citation>
    <scope>NUCLEOTIDE SEQUENCE</scope>
    <source>
        <strain evidence="2">12Hb</strain>
    </source>
</reference>
<evidence type="ECO:0000313" key="3">
    <source>
        <dbReference type="Proteomes" id="UP000466442"/>
    </source>
</evidence>